<comment type="caution">
    <text evidence="4">The sequence shown here is derived from an EMBL/GenBank/DDBJ whole genome shotgun (WGS) entry which is preliminary data.</text>
</comment>
<sequence length="155" mass="15877">MTVDEFVLLVAWLLLACAGLLLACVDVTVRRLPTPFVLATAAILAGLVGVAASTARQPWMLVNSLAASSALAGVYLLLALVGGGMGMGDVRLAAVLGLVLGTAGWTAVLLGATLPYLLAMPSAVMRLRRDPKQRHLPFGPYLVAGAILAVCLTGA</sequence>
<dbReference type="Pfam" id="PF01478">
    <property type="entry name" value="Peptidase_A24"/>
    <property type="match status" value="1"/>
</dbReference>
<comment type="similarity">
    <text evidence="1">Belongs to the peptidase A24 family.</text>
</comment>
<evidence type="ECO:0000313" key="5">
    <source>
        <dbReference type="Proteomes" id="UP000638560"/>
    </source>
</evidence>
<dbReference type="PANTHER" id="PTHR30487">
    <property type="entry name" value="TYPE 4 PREPILIN-LIKE PROTEINS LEADER PEPTIDE-PROCESSING ENZYME"/>
    <property type="match status" value="1"/>
</dbReference>
<dbReference type="InterPro" id="IPR000045">
    <property type="entry name" value="Prepilin_IV_endopep_pep"/>
</dbReference>
<dbReference type="Proteomes" id="UP000638560">
    <property type="component" value="Unassembled WGS sequence"/>
</dbReference>
<keyword evidence="2" id="KW-0472">Membrane</keyword>
<name>A0ABS0H2N7_9ACTN</name>
<feature type="transmembrane region" description="Helical" evidence="2">
    <location>
        <begin position="36"/>
        <end position="55"/>
    </location>
</feature>
<dbReference type="EMBL" id="JADPUN010000247">
    <property type="protein sequence ID" value="MBF9132715.1"/>
    <property type="molecule type" value="Genomic_DNA"/>
</dbReference>
<feature type="transmembrane region" description="Helical" evidence="2">
    <location>
        <begin position="138"/>
        <end position="154"/>
    </location>
</feature>
<dbReference type="PANTHER" id="PTHR30487:SF0">
    <property type="entry name" value="PREPILIN LEADER PEPTIDASE_N-METHYLTRANSFERASE-RELATED"/>
    <property type="match status" value="1"/>
</dbReference>
<feature type="transmembrane region" description="Helical" evidence="2">
    <location>
        <begin position="6"/>
        <end position="29"/>
    </location>
</feature>
<evidence type="ECO:0000256" key="2">
    <source>
        <dbReference type="SAM" id="Phobius"/>
    </source>
</evidence>
<organism evidence="4 5">
    <name type="scientific">Plantactinospora alkalitolerans</name>
    <dbReference type="NCBI Taxonomy" id="2789879"/>
    <lineage>
        <taxon>Bacteria</taxon>
        <taxon>Bacillati</taxon>
        <taxon>Actinomycetota</taxon>
        <taxon>Actinomycetes</taxon>
        <taxon>Micromonosporales</taxon>
        <taxon>Micromonosporaceae</taxon>
        <taxon>Plantactinospora</taxon>
    </lineage>
</organism>
<gene>
    <name evidence="4" type="ORF">I0C86_27720</name>
</gene>
<evidence type="ECO:0000313" key="4">
    <source>
        <dbReference type="EMBL" id="MBF9132715.1"/>
    </source>
</evidence>
<feature type="domain" description="Prepilin type IV endopeptidase peptidase" evidence="3">
    <location>
        <begin position="14"/>
        <end position="117"/>
    </location>
</feature>
<accession>A0ABS0H2N7</accession>
<feature type="transmembrane region" description="Helical" evidence="2">
    <location>
        <begin position="61"/>
        <end position="81"/>
    </location>
</feature>
<proteinExistence type="inferred from homology"/>
<protein>
    <submittedName>
        <fullName evidence="4">Prepilin peptidase</fullName>
    </submittedName>
</protein>
<evidence type="ECO:0000256" key="1">
    <source>
        <dbReference type="ARBA" id="ARBA00005801"/>
    </source>
</evidence>
<keyword evidence="2" id="KW-1133">Transmembrane helix</keyword>
<feature type="transmembrane region" description="Helical" evidence="2">
    <location>
        <begin position="93"/>
        <end position="118"/>
    </location>
</feature>
<reference evidence="4 5" key="1">
    <citation type="submission" date="2020-11" db="EMBL/GenBank/DDBJ databases">
        <title>A novel isolate from a Black sea contaminated sediment with potential to produce alkanes: Plantactinospora alkalitolerans sp. nov.</title>
        <authorList>
            <person name="Carro L."/>
            <person name="Veyisoglu A."/>
            <person name="Guven K."/>
            <person name="Schumann P."/>
            <person name="Klenk H.-P."/>
            <person name="Sahin N."/>
        </authorList>
    </citation>
    <scope>NUCLEOTIDE SEQUENCE [LARGE SCALE GENOMIC DNA]</scope>
    <source>
        <strain evidence="4 5">S1510</strain>
    </source>
</reference>
<dbReference type="Gene3D" id="1.20.120.1220">
    <property type="match status" value="1"/>
</dbReference>
<dbReference type="InterPro" id="IPR050882">
    <property type="entry name" value="Prepilin_peptidase/N-MTase"/>
</dbReference>
<keyword evidence="2" id="KW-0812">Transmembrane</keyword>
<evidence type="ECO:0000259" key="3">
    <source>
        <dbReference type="Pfam" id="PF01478"/>
    </source>
</evidence>
<keyword evidence="5" id="KW-1185">Reference proteome</keyword>